<dbReference type="EMBL" id="JAWWNJ010000036">
    <property type="protein sequence ID" value="KAK7023258.1"/>
    <property type="molecule type" value="Genomic_DNA"/>
</dbReference>
<proteinExistence type="predicted"/>
<comment type="caution">
    <text evidence="1">The sequence shown here is derived from an EMBL/GenBank/DDBJ whole genome shotgun (WGS) entry which is preliminary data.</text>
</comment>
<protein>
    <submittedName>
        <fullName evidence="1">F-box domain-containing protein</fullName>
    </submittedName>
</protein>
<reference evidence="1 2" key="1">
    <citation type="journal article" date="2024" name="J Genomics">
        <title>Draft genome sequencing and assembly of Favolaschia claudopus CIRM-BRFM 2984 isolated from oak limbs.</title>
        <authorList>
            <person name="Navarro D."/>
            <person name="Drula E."/>
            <person name="Chaduli D."/>
            <person name="Cazenave R."/>
            <person name="Ahrendt S."/>
            <person name="Wang J."/>
            <person name="Lipzen A."/>
            <person name="Daum C."/>
            <person name="Barry K."/>
            <person name="Grigoriev I.V."/>
            <person name="Favel A."/>
            <person name="Rosso M.N."/>
            <person name="Martin F."/>
        </authorList>
    </citation>
    <scope>NUCLEOTIDE SEQUENCE [LARGE SCALE GENOMIC DNA]</scope>
    <source>
        <strain evidence="1 2">CIRM-BRFM 2984</strain>
    </source>
</reference>
<evidence type="ECO:0000313" key="1">
    <source>
        <dbReference type="EMBL" id="KAK7023258.1"/>
    </source>
</evidence>
<dbReference type="AlphaFoldDB" id="A0AAW0BDF7"/>
<accession>A0AAW0BDF7</accession>
<dbReference type="InterPro" id="IPR032675">
    <property type="entry name" value="LRR_dom_sf"/>
</dbReference>
<organism evidence="1 2">
    <name type="scientific">Favolaschia claudopus</name>
    <dbReference type="NCBI Taxonomy" id="2862362"/>
    <lineage>
        <taxon>Eukaryota</taxon>
        <taxon>Fungi</taxon>
        <taxon>Dikarya</taxon>
        <taxon>Basidiomycota</taxon>
        <taxon>Agaricomycotina</taxon>
        <taxon>Agaricomycetes</taxon>
        <taxon>Agaricomycetidae</taxon>
        <taxon>Agaricales</taxon>
        <taxon>Marasmiineae</taxon>
        <taxon>Mycenaceae</taxon>
        <taxon>Favolaschia</taxon>
    </lineage>
</organism>
<dbReference type="SUPFAM" id="SSF52047">
    <property type="entry name" value="RNI-like"/>
    <property type="match status" value="1"/>
</dbReference>
<keyword evidence="2" id="KW-1185">Reference proteome</keyword>
<gene>
    <name evidence="1" type="ORF">R3P38DRAFT_2958570</name>
</gene>
<dbReference type="Proteomes" id="UP001362999">
    <property type="component" value="Unassembled WGS sequence"/>
</dbReference>
<dbReference type="Gene3D" id="1.20.1280.50">
    <property type="match status" value="1"/>
</dbReference>
<sequence length="379" mass="43483">MLQSMHEDRNLLATQNSQILNIQGQIGTLLQELFDLQEARNTVHKRLQSYKYPVLSLPNEIVSEIFLHTIPDYPNRPPTVGNSSPFRLTHVCRKWREIAIATRRLWRAIELIEDDNVPVDEHGLLAAVWLERSGSLPLSIHTGHAGDWETSFSVLLPHRARWEYVNLYLDDSCNSLNKLSFPLLRSLRLSTDGEDRFNPFIAIRDAPLLRRVSLDHVDPHMLSLPWKQLTSLSVKYTCAYDWISILRKASQLVHCEFSFWDSDFDEIDPVEEFLLPRLETLEIDSDSGSAEQFIPSLVAPALRRLTLPEDDLGDNPIESLRSLITRSNCKIEDLRISCASKPEAVYCAEFPSIKRIITSKTRTGYLGQPEDPPSYFEDF</sequence>
<evidence type="ECO:0000313" key="2">
    <source>
        <dbReference type="Proteomes" id="UP001362999"/>
    </source>
</evidence>
<dbReference type="Gene3D" id="3.80.10.10">
    <property type="entry name" value="Ribonuclease Inhibitor"/>
    <property type="match status" value="1"/>
</dbReference>
<name>A0AAW0BDF7_9AGAR</name>